<dbReference type="GO" id="GO:0043031">
    <property type="term" value="P:negative regulation of macrophage activation"/>
    <property type="evidence" value="ECO:0007669"/>
    <property type="project" value="InterPro"/>
</dbReference>
<feature type="domain" description="Ig-like" evidence="11">
    <location>
        <begin position="32"/>
        <end position="122"/>
    </location>
</feature>
<accession>A0A2Y9FVT6</accession>
<name>A0A2Y9FVT6_TRIMA</name>
<dbReference type="Proteomes" id="UP000248480">
    <property type="component" value="Unplaced"/>
</dbReference>
<dbReference type="GO" id="GO:0150079">
    <property type="term" value="P:negative regulation of neuroinflammatory response"/>
    <property type="evidence" value="ECO:0007669"/>
    <property type="project" value="TreeGrafter"/>
</dbReference>
<dbReference type="InterPro" id="IPR013106">
    <property type="entry name" value="Ig_V-set"/>
</dbReference>
<evidence type="ECO:0000256" key="9">
    <source>
        <dbReference type="SAM" id="Phobius"/>
    </source>
</evidence>
<protein>
    <submittedName>
        <fullName evidence="13">OX-2 membrane glycoprotein-like</fullName>
    </submittedName>
</protein>
<evidence type="ECO:0000259" key="11">
    <source>
        <dbReference type="PROSITE" id="PS50835"/>
    </source>
</evidence>
<dbReference type="PROSITE" id="PS50835">
    <property type="entry name" value="IG_LIKE"/>
    <property type="match status" value="1"/>
</dbReference>
<evidence type="ECO:0000256" key="8">
    <source>
        <dbReference type="ARBA" id="ARBA00023319"/>
    </source>
</evidence>
<evidence type="ECO:0000256" key="4">
    <source>
        <dbReference type="ARBA" id="ARBA00022989"/>
    </source>
</evidence>
<dbReference type="Gene3D" id="2.60.40.10">
    <property type="entry name" value="Immunoglobulins"/>
    <property type="match status" value="1"/>
</dbReference>
<keyword evidence="2 9" id="KW-0812">Transmembrane</keyword>
<evidence type="ECO:0000256" key="3">
    <source>
        <dbReference type="ARBA" id="ARBA00022729"/>
    </source>
</evidence>
<dbReference type="PANTHER" id="PTHR46841">
    <property type="entry name" value="OX-2 MEMBRANE GLYCOPROTEIN"/>
    <property type="match status" value="1"/>
</dbReference>
<dbReference type="InterPro" id="IPR007110">
    <property type="entry name" value="Ig-like_dom"/>
</dbReference>
<proteinExistence type="predicted"/>
<organism evidence="12 13">
    <name type="scientific">Trichechus manatus latirostris</name>
    <name type="common">Florida manatee</name>
    <dbReference type="NCBI Taxonomy" id="127582"/>
    <lineage>
        <taxon>Eukaryota</taxon>
        <taxon>Metazoa</taxon>
        <taxon>Chordata</taxon>
        <taxon>Craniata</taxon>
        <taxon>Vertebrata</taxon>
        <taxon>Euteleostomi</taxon>
        <taxon>Mammalia</taxon>
        <taxon>Eutheria</taxon>
        <taxon>Afrotheria</taxon>
        <taxon>Sirenia</taxon>
        <taxon>Trichechidae</taxon>
        <taxon>Trichechus</taxon>
    </lineage>
</organism>
<feature type="chain" id="PRO_5015840784" evidence="10">
    <location>
        <begin position="34"/>
        <end position="307"/>
    </location>
</feature>
<reference evidence="13" key="1">
    <citation type="submission" date="2025-08" db="UniProtKB">
        <authorList>
            <consortium name="RefSeq"/>
        </authorList>
    </citation>
    <scope>IDENTIFICATION</scope>
</reference>
<dbReference type="SMART" id="SM00409">
    <property type="entry name" value="IG"/>
    <property type="match status" value="1"/>
</dbReference>
<dbReference type="GO" id="GO:0009986">
    <property type="term" value="C:cell surface"/>
    <property type="evidence" value="ECO:0007669"/>
    <property type="project" value="TreeGrafter"/>
</dbReference>
<dbReference type="GO" id="GO:0030424">
    <property type="term" value="C:axon"/>
    <property type="evidence" value="ECO:0007669"/>
    <property type="project" value="TreeGrafter"/>
</dbReference>
<sequence>MLVKIFSSNSMVLSVHLILQLIMLSIWVQGSDSFYRMKYKNNETAVLGKNVTIFCNLTTPEDVLQITWQKIQDSSPQNIGTYSSRYGAKILPPYLDRLHIEPNPSFITIHEVTFEDEACYKCLFNVFPHGSYGGQICLNILTVSELRTALQSNPDSEGFLTIIYSAMGKPAPQISLSPSRVLINPPGQYHAQNPNGTITVTKMDNISLETARSLGLQNVIVHMDHPLRHEEKIVPLPVKQECISWSSYVRKSTVGALISSLCMIAVIIALYTVQRQKNSKKTRDPTPELRQSHLETLVSDDFLRRHM</sequence>
<keyword evidence="5 9" id="KW-0472">Membrane</keyword>
<evidence type="ECO:0000256" key="1">
    <source>
        <dbReference type="ARBA" id="ARBA00004167"/>
    </source>
</evidence>
<evidence type="ECO:0000256" key="10">
    <source>
        <dbReference type="SAM" id="SignalP"/>
    </source>
</evidence>
<keyword evidence="7" id="KW-0325">Glycoprotein</keyword>
<evidence type="ECO:0000313" key="12">
    <source>
        <dbReference type="Proteomes" id="UP000248480"/>
    </source>
</evidence>
<dbReference type="InParanoid" id="A0A2Y9FVT6"/>
<dbReference type="AlphaFoldDB" id="A0A2Y9FVT6"/>
<evidence type="ECO:0000256" key="6">
    <source>
        <dbReference type="ARBA" id="ARBA00023157"/>
    </source>
</evidence>
<dbReference type="GO" id="GO:0016020">
    <property type="term" value="C:membrane"/>
    <property type="evidence" value="ECO:0007669"/>
    <property type="project" value="UniProtKB-SubCell"/>
</dbReference>
<evidence type="ECO:0000256" key="2">
    <source>
        <dbReference type="ARBA" id="ARBA00022692"/>
    </source>
</evidence>
<comment type="subcellular location">
    <subcellularLocation>
        <location evidence="1">Membrane</location>
        <topology evidence="1">Single-pass membrane protein</topology>
    </subcellularLocation>
</comment>
<dbReference type="KEGG" id="tmu:105756153"/>
<feature type="signal peptide" evidence="10">
    <location>
        <begin position="1"/>
        <end position="33"/>
    </location>
</feature>
<dbReference type="InterPro" id="IPR036179">
    <property type="entry name" value="Ig-like_dom_sf"/>
</dbReference>
<dbReference type="RefSeq" id="XP_012410205.2">
    <property type="nucleotide sequence ID" value="XM_012554751.2"/>
</dbReference>
<evidence type="ECO:0000313" key="13">
    <source>
        <dbReference type="RefSeq" id="XP_012410205.2"/>
    </source>
</evidence>
<keyword evidence="8" id="KW-0393">Immunoglobulin domain</keyword>
<keyword evidence="12" id="KW-1185">Reference proteome</keyword>
<dbReference type="GO" id="GO:0043025">
    <property type="term" value="C:neuronal cell body"/>
    <property type="evidence" value="ECO:0007669"/>
    <property type="project" value="TreeGrafter"/>
</dbReference>
<dbReference type="InterPro" id="IPR003599">
    <property type="entry name" value="Ig_sub"/>
</dbReference>
<evidence type="ECO:0000256" key="7">
    <source>
        <dbReference type="ARBA" id="ARBA00023180"/>
    </source>
</evidence>
<keyword evidence="4 9" id="KW-1133">Transmembrane helix</keyword>
<dbReference type="SUPFAM" id="SSF48726">
    <property type="entry name" value="Immunoglobulin"/>
    <property type="match status" value="1"/>
</dbReference>
<gene>
    <name evidence="13" type="primary">LOC105756153</name>
</gene>
<dbReference type="Pfam" id="PF07686">
    <property type="entry name" value="V-set"/>
    <property type="match status" value="1"/>
</dbReference>
<dbReference type="InterPro" id="IPR033321">
    <property type="entry name" value="CD200_Ig_V_dom"/>
</dbReference>
<keyword evidence="3 10" id="KW-0732">Signal</keyword>
<dbReference type="GeneID" id="105756153"/>
<dbReference type="GO" id="GO:0098632">
    <property type="term" value="F:cell-cell adhesion mediator activity"/>
    <property type="evidence" value="ECO:0007669"/>
    <property type="project" value="InterPro"/>
</dbReference>
<feature type="transmembrane region" description="Helical" evidence="9">
    <location>
        <begin position="254"/>
        <end position="273"/>
    </location>
</feature>
<dbReference type="GO" id="GO:0034113">
    <property type="term" value="P:heterotypic cell-cell adhesion"/>
    <property type="evidence" value="ECO:0007669"/>
    <property type="project" value="TreeGrafter"/>
</dbReference>
<dbReference type="PANTHER" id="PTHR46841:SF10">
    <property type="entry name" value="CD200 MOLECULE LIKE 1-RELATED"/>
    <property type="match status" value="1"/>
</dbReference>
<keyword evidence="6" id="KW-1015">Disulfide bond</keyword>
<dbReference type="GO" id="GO:0050776">
    <property type="term" value="P:regulation of immune response"/>
    <property type="evidence" value="ECO:0007669"/>
    <property type="project" value="InterPro"/>
</dbReference>
<dbReference type="InterPro" id="IPR013783">
    <property type="entry name" value="Ig-like_fold"/>
</dbReference>
<dbReference type="InterPro" id="IPR047164">
    <property type="entry name" value="OX2G-like"/>
</dbReference>
<dbReference type="CDD" id="cd05846">
    <property type="entry name" value="IgV_1_MRC-OX-2_like"/>
    <property type="match status" value="1"/>
</dbReference>
<evidence type="ECO:0000256" key="5">
    <source>
        <dbReference type="ARBA" id="ARBA00023136"/>
    </source>
</evidence>